<sequence>MGLFFRFLIHGPQERPSALPETHPEGAPVPAQEQLC</sequence>
<gene>
    <name evidence="2" type="ORF">BRAD3257_8097</name>
</gene>
<dbReference type="AlphaFoldDB" id="A0A2U3QBC2"/>
<dbReference type="EMBL" id="LS398110">
    <property type="protein sequence ID" value="SPP98693.1"/>
    <property type="molecule type" value="Genomic_DNA"/>
</dbReference>
<dbReference type="Proteomes" id="UP000246085">
    <property type="component" value="Chromosome BRAD3257"/>
</dbReference>
<reference evidence="2 3" key="1">
    <citation type="submission" date="2018-03" db="EMBL/GenBank/DDBJ databases">
        <authorList>
            <person name="Gully D."/>
        </authorList>
    </citation>
    <scope>NUCLEOTIDE SEQUENCE [LARGE SCALE GENOMIC DNA]</scope>
    <source>
        <strain evidence="2">ORS3257</strain>
    </source>
</reference>
<protein>
    <submittedName>
        <fullName evidence="2">Uncharacterized protein</fullName>
    </submittedName>
</protein>
<proteinExistence type="predicted"/>
<evidence type="ECO:0000313" key="2">
    <source>
        <dbReference type="EMBL" id="SPP98693.1"/>
    </source>
</evidence>
<evidence type="ECO:0000256" key="1">
    <source>
        <dbReference type="SAM" id="MobiDB-lite"/>
    </source>
</evidence>
<name>A0A2U3QBC2_9BRAD</name>
<organism evidence="2 3">
    <name type="scientific">Bradyrhizobium vignae</name>
    <dbReference type="NCBI Taxonomy" id="1549949"/>
    <lineage>
        <taxon>Bacteria</taxon>
        <taxon>Pseudomonadati</taxon>
        <taxon>Pseudomonadota</taxon>
        <taxon>Alphaproteobacteria</taxon>
        <taxon>Hyphomicrobiales</taxon>
        <taxon>Nitrobacteraceae</taxon>
        <taxon>Bradyrhizobium</taxon>
    </lineage>
</organism>
<dbReference type="KEGG" id="bvz:BRAD3257_8097"/>
<evidence type="ECO:0000313" key="3">
    <source>
        <dbReference type="Proteomes" id="UP000246085"/>
    </source>
</evidence>
<accession>A0A2U3QBC2</accession>
<feature type="region of interest" description="Disordered" evidence="1">
    <location>
        <begin position="14"/>
        <end position="36"/>
    </location>
</feature>